<dbReference type="AlphaFoldDB" id="A0A930UU15"/>
<dbReference type="Pfam" id="PF00583">
    <property type="entry name" value="Acetyltransf_1"/>
    <property type="match status" value="1"/>
</dbReference>
<dbReference type="GO" id="GO:0016747">
    <property type="term" value="F:acyltransferase activity, transferring groups other than amino-acyl groups"/>
    <property type="evidence" value="ECO:0007669"/>
    <property type="project" value="InterPro"/>
</dbReference>
<evidence type="ECO:0000313" key="3">
    <source>
        <dbReference type="Proteomes" id="UP000656804"/>
    </source>
</evidence>
<name>A0A930UU15_9ACTN</name>
<sequence>MSETDLLSVYDDEVRGSFAHRLPPGWTGEQDGPLTRALTQRSGFAILTGSASQLDEAELAALVDRTVAFFAAHERWFEWKTFDHDPAALRPLLLEAGAVPEEPEAIVMGASAAIAREPALPPGYTLREVSARADLDAIAAMEGEVWGEDWGWLADDLESRLGAVDPVRVFVVEHAGRVVSAAWLAPLSGTSVAGLWGGSTLAGHRGRGVYRALVAERARLAVRLGYDYLQVDASPDSRPILERLGLHTVGGTTPFVIGRS</sequence>
<accession>A0A930UU15</accession>
<dbReference type="InterPro" id="IPR000182">
    <property type="entry name" value="GNAT_dom"/>
</dbReference>
<dbReference type="CDD" id="cd04301">
    <property type="entry name" value="NAT_SF"/>
    <property type="match status" value="1"/>
</dbReference>
<evidence type="ECO:0000313" key="2">
    <source>
        <dbReference type="EMBL" id="MBF4160833.1"/>
    </source>
</evidence>
<keyword evidence="3" id="KW-1185">Reference proteome</keyword>
<reference evidence="2" key="1">
    <citation type="submission" date="2020-11" db="EMBL/GenBank/DDBJ databases">
        <title>Nocardioides sp. CBS4Y-1, whole genome shotgun sequence.</title>
        <authorList>
            <person name="Tuo L."/>
        </authorList>
    </citation>
    <scope>NUCLEOTIDE SEQUENCE</scope>
    <source>
        <strain evidence="2">CBS4Y-1</strain>
    </source>
</reference>
<proteinExistence type="predicted"/>
<evidence type="ECO:0000259" key="1">
    <source>
        <dbReference type="PROSITE" id="PS51186"/>
    </source>
</evidence>
<comment type="caution">
    <text evidence="2">The sequence shown here is derived from an EMBL/GenBank/DDBJ whole genome shotgun (WGS) entry which is preliminary data.</text>
</comment>
<organism evidence="2 3">
    <name type="scientific">Nocardioides acrostichi</name>
    <dbReference type="NCBI Taxonomy" id="2784339"/>
    <lineage>
        <taxon>Bacteria</taxon>
        <taxon>Bacillati</taxon>
        <taxon>Actinomycetota</taxon>
        <taxon>Actinomycetes</taxon>
        <taxon>Propionibacteriales</taxon>
        <taxon>Nocardioidaceae</taxon>
        <taxon>Nocardioides</taxon>
    </lineage>
</organism>
<dbReference type="InterPro" id="IPR016181">
    <property type="entry name" value="Acyl_CoA_acyltransferase"/>
</dbReference>
<gene>
    <name evidence="2" type="ORF">ISG29_03970</name>
</gene>
<dbReference type="EMBL" id="JADIVZ010000001">
    <property type="protein sequence ID" value="MBF4160833.1"/>
    <property type="molecule type" value="Genomic_DNA"/>
</dbReference>
<dbReference type="Gene3D" id="3.40.630.30">
    <property type="match status" value="1"/>
</dbReference>
<dbReference type="SUPFAM" id="SSF55729">
    <property type="entry name" value="Acyl-CoA N-acyltransferases (Nat)"/>
    <property type="match status" value="1"/>
</dbReference>
<dbReference type="Proteomes" id="UP000656804">
    <property type="component" value="Unassembled WGS sequence"/>
</dbReference>
<dbReference type="PROSITE" id="PS51186">
    <property type="entry name" value="GNAT"/>
    <property type="match status" value="1"/>
</dbReference>
<protein>
    <submittedName>
        <fullName evidence="2">GNAT family N-acetyltransferase</fullName>
    </submittedName>
</protein>
<dbReference type="RefSeq" id="WP_194502006.1">
    <property type="nucleotide sequence ID" value="NZ_JADIVZ010000001.1"/>
</dbReference>
<feature type="domain" description="N-acetyltransferase" evidence="1">
    <location>
        <begin position="124"/>
        <end position="260"/>
    </location>
</feature>